<feature type="transmembrane region" description="Helical" evidence="1">
    <location>
        <begin position="12"/>
        <end position="32"/>
    </location>
</feature>
<sequence>MKKGAKNIIKYSLISLGVSFLITLSLVGYVFLQHQEVNIAFIHIPRTIGIWLPLSAIFFWQRFKNKLKT</sequence>
<organism evidence="2 3">
    <name type="scientific">Candidatus Sungbacteria bacterium RIFCSPLOWO2_12_FULL_41_11</name>
    <dbReference type="NCBI Taxonomy" id="1802286"/>
    <lineage>
        <taxon>Bacteria</taxon>
        <taxon>Candidatus Sungiibacteriota</taxon>
    </lineage>
</organism>
<evidence type="ECO:0000256" key="1">
    <source>
        <dbReference type="SAM" id="Phobius"/>
    </source>
</evidence>
<feature type="transmembrane region" description="Helical" evidence="1">
    <location>
        <begin position="38"/>
        <end position="60"/>
    </location>
</feature>
<gene>
    <name evidence="2" type="ORF">A3G49_01745</name>
</gene>
<evidence type="ECO:0000313" key="2">
    <source>
        <dbReference type="EMBL" id="OHA13943.1"/>
    </source>
</evidence>
<dbReference type="EMBL" id="MHQY01000015">
    <property type="protein sequence ID" value="OHA13943.1"/>
    <property type="molecule type" value="Genomic_DNA"/>
</dbReference>
<accession>A0A1G2LQU5</accession>
<keyword evidence="1" id="KW-0812">Transmembrane</keyword>
<dbReference type="AlphaFoldDB" id="A0A1G2LQU5"/>
<evidence type="ECO:0000313" key="3">
    <source>
        <dbReference type="Proteomes" id="UP000177171"/>
    </source>
</evidence>
<dbReference type="Proteomes" id="UP000177171">
    <property type="component" value="Unassembled WGS sequence"/>
</dbReference>
<keyword evidence="1" id="KW-1133">Transmembrane helix</keyword>
<proteinExistence type="predicted"/>
<keyword evidence="1" id="KW-0472">Membrane</keyword>
<comment type="caution">
    <text evidence="2">The sequence shown here is derived from an EMBL/GenBank/DDBJ whole genome shotgun (WGS) entry which is preliminary data.</text>
</comment>
<reference evidence="2 3" key="1">
    <citation type="journal article" date="2016" name="Nat. Commun.">
        <title>Thousands of microbial genomes shed light on interconnected biogeochemical processes in an aquifer system.</title>
        <authorList>
            <person name="Anantharaman K."/>
            <person name="Brown C.T."/>
            <person name="Hug L.A."/>
            <person name="Sharon I."/>
            <person name="Castelle C.J."/>
            <person name="Probst A.J."/>
            <person name="Thomas B.C."/>
            <person name="Singh A."/>
            <person name="Wilkins M.J."/>
            <person name="Karaoz U."/>
            <person name="Brodie E.L."/>
            <person name="Williams K.H."/>
            <person name="Hubbard S.S."/>
            <person name="Banfield J.F."/>
        </authorList>
    </citation>
    <scope>NUCLEOTIDE SEQUENCE [LARGE SCALE GENOMIC DNA]</scope>
</reference>
<protein>
    <submittedName>
        <fullName evidence="2">Uncharacterized protein</fullName>
    </submittedName>
</protein>
<name>A0A1G2LQU5_9BACT</name>